<protein>
    <submittedName>
        <fullName evidence="2">Uncharacterized protein</fullName>
    </submittedName>
</protein>
<keyword evidence="3" id="KW-1185">Reference proteome</keyword>
<dbReference type="AlphaFoldDB" id="A0A368FI33"/>
<gene>
    <name evidence="2" type="ORF">ANCCAN_22406</name>
</gene>
<sequence length="109" mass="11771">MPAKKPEENEAAKPLRFDDDVVLKSEPSRKPIQNNLTVPMNQPVAPAEKQPSPIKQAPPAIKPSTPGEGNPKNQKAVPPRPIAGKTPKKSSKTTKTTKTQSSKSKSEKI</sequence>
<dbReference type="OrthoDB" id="10558071at2759"/>
<name>A0A368FI33_ANCCA</name>
<reference evidence="2 3" key="1">
    <citation type="submission" date="2014-10" db="EMBL/GenBank/DDBJ databases">
        <title>Draft genome of the hookworm Ancylostoma caninum.</title>
        <authorList>
            <person name="Mitreva M."/>
        </authorList>
    </citation>
    <scope>NUCLEOTIDE SEQUENCE [LARGE SCALE GENOMIC DNA]</scope>
    <source>
        <strain evidence="2 3">Baltimore</strain>
    </source>
</reference>
<evidence type="ECO:0000313" key="2">
    <source>
        <dbReference type="EMBL" id="RCN31803.1"/>
    </source>
</evidence>
<dbReference type="EMBL" id="JOJR01001212">
    <property type="protein sequence ID" value="RCN31803.1"/>
    <property type="molecule type" value="Genomic_DNA"/>
</dbReference>
<feature type="compositionally biased region" description="Polar residues" evidence="1">
    <location>
        <begin position="31"/>
        <end position="40"/>
    </location>
</feature>
<dbReference type="Proteomes" id="UP000252519">
    <property type="component" value="Unassembled WGS sequence"/>
</dbReference>
<feature type="compositionally biased region" description="Low complexity" evidence="1">
    <location>
        <begin position="93"/>
        <end position="103"/>
    </location>
</feature>
<organism evidence="2 3">
    <name type="scientific">Ancylostoma caninum</name>
    <name type="common">Dog hookworm</name>
    <dbReference type="NCBI Taxonomy" id="29170"/>
    <lineage>
        <taxon>Eukaryota</taxon>
        <taxon>Metazoa</taxon>
        <taxon>Ecdysozoa</taxon>
        <taxon>Nematoda</taxon>
        <taxon>Chromadorea</taxon>
        <taxon>Rhabditida</taxon>
        <taxon>Rhabditina</taxon>
        <taxon>Rhabditomorpha</taxon>
        <taxon>Strongyloidea</taxon>
        <taxon>Ancylostomatidae</taxon>
        <taxon>Ancylostomatinae</taxon>
        <taxon>Ancylostoma</taxon>
    </lineage>
</organism>
<evidence type="ECO:0000313" key="3">
    <source>
        <dbReference type="Proteomes" id="UP000252519"/>
    </source>
</evidence>
<comment type="caution">
    <text evidence="2">The sequence shown here is derived from an EMBL/GenBank/DDBJ whole genome shotgun (WGS) entry which is preliminary data.</text>
</comment>
<evidence type="ECO:0000256" key="1">
    <source>
        <dbReference type="SAM" id="MobiDB-lite"/>
    </source>
</evidence>
<proteinExistence type="predicted"/>
<feature type="region of interest" description="Disordered" evidence="1">
    <location>
        <begin position="1"/>
        <end position="109"/>
    </location>
</feature>
<accession>A0A368FI33</accession>
<feature type="compositionally biased region" description="Basic and acidic residues" evidence="1">
    <location>
        <begin position="1"/>
        <end position="29"/>
    </location>
</feature>